<dbReference type="Proteomes" id="UP000184245">
    <property type="component" value="Unassembled WGS sequence"/>
</dbReference>
<sequence>MKKDIGYVHIYCGDGKGKTTTGMGLCVRAAGYGYRVLLYQFMKNNKTSERSILKEVPNITLMDGLDQEKFSFQMSEEEKAERTLFYEDQFRKLTQKAREEDYDVLFLDELIYTIRAGLFHEELLLDFLKHKPEKLEVILTGQGPSQALIDAADYVSEIKKIKHPFDQGLPARKGIES</sequence>
<dbReference type="OrthoDB" id="9810309at2"/>
<keyword evidence="1" id="KW-0808">Transferase</keyword>
<keyword evidence="2" id="KW-1185">Reference proteome</keyword>
<dbReference type="Pfam" id="PF02572">
    <property type="entry name" value="CobA_CobO_BtuR"/>
    <property type="match status" value="1"/>
</dbReference>
<dbReference type="RefSeq" id="WP_072854861.1">
    <property type="nucleotide sequence ID" value="NZ_FQVI01000050.1"/>
</dbReference>
<dbReference type="InterPro" id="IPR003724">
    <property type="entry name" value="CblAdoTrfase_CobA"/>
</dbReference>
<dbReference type="EMBL" id="FQVI01000050">
    <property type="protein sequence ID" value="SHF60118.1"/>
    <property type="molecule type" value="Genomic_DNA"/>
</dbReference>
<organism evidence="1 2">
    <name type="scientific">Lactonifactor longoviformis DSM 17459</name>
    <dbReference type="NCBI Taxonomy" id="1122155"/>
    <lineage>
        <taxon>Bacteria</taxon>
        <taxon>Bacillati</taxon>
        <taxon>Bacillota</taxon>
        <taxon>Clostridia</taxon>
        <taxon>Eubacteriales</taxon>
        <taxon>Clostridiaceae</taxon>
        <taxon>Lactonifactor</taxon>
    </lineage>
</organism>
<reference evidence="1 2" key="1">
    <citation type="submission" date="2016-11" db="EMBL/GenBank/DDBJ databases">
        <authorList>
            <person name="Jaros S."/>
            <person name="Januszkiewicz K."/>
            <person name="Wedrychowicz H."/>
        </authorList>
    </citation>
    <scope>NUCLEOTIDE SEQUENCE [LARGE SCALE GENOMIC DNA]</scope>
    <source>
        <strain evidence="1 2">DSM 17459</strain>
    </source>
</reference>
<proteinExistence type="predicted"/>
<dbReference type="SUPFAM" id="SSF52540">
    <property type="entry name" value="P-loop containing nucleoside triphosphate hydrolases"/>
    <property type="match status" value="1"/>
</dbReference>
<gene>
    <name evidence="1" type="ORF">SAMN02745158_04357</name>
</gene>
<dbReference type="InterPro" id="IPR027417">
    <property type="entry name" value="P-loop_NTPase"/>
</dbReference>
<dbReference type="PANTHER" id="PTHR46638">
    <property type="entry name" value="CORRINOID ADENOSYLTRANSFERASE"/>
    <property type="match status" value="1"/>
</dbReference>
<protein>
    <submittedName>
        <fullName evidence="1">Cob(I)alamin adenosyltransferase</fullName>
    </submittedName>
</protein>
<dbReference type="GO" id="GO:0005524">
    <property type="term" value="F:ATP binding"/>
    <property type="evidence" value="ECO:0007669"/>
    <property type="project" value="InterPro"/>
</dbReference>
<dbReference type="AlphaFoldDB" id="A0A1M5CZF2"/>
<dbReference type="STRING" id="1122155.SAMN02745158_04357"/>
<evidence type="ECO:0000313" key="1">
    <source>
        <dbReference type="EMBL" id="SHF60118.1"/>
    </source>
</evidence>
<dbReference type="PANTHER" id="PTHR46638:SF1">
    <property type="entry name" value="CORRINOID ADENOSYLTRANSFERASE"/>
    <property type="match status" value="1"/>
</dbReference>
<dbReference type="Gene3D" id="3.40.50.300">
    <property type="entry name" value="P-loop containing nucleotide triphosphate hydrolases"/>
    <property type="match status" value="1"/>
</dbReference>
<dbReference type="GO" id="GO:0009236">
    <property type="term" value="P:cobalamin biosynthetic process"/>
    <property type="evidence" value="ECO:0007669"/>
    <property type="project" value="InterPro"/>
</dbReference>
<name>A0A1M5CZF2_9CLOT</name>
<accession>A0A1M5CZF2</accession>
<dbReference type="GO" id="GO:0008817">
    <property type="term" value="F:corrinoid adenosyltransferase activity"/>
    <property type="evidence" value="ECO:0007669"/>
    <property type="project" value="InterPro"/>
</dbReference>
<dbReference type="PIRSF" id="PIRSF015617">
    <property type="entry name" value="Adensltrnsf_CobA"/>
    <property type="match status" value="1"/>
</dbReference>
<evidence type="ECO:0000313" key="2">
    <source>
        <dbReference type="Proteomes" id="UP000184245"/>
    </source>
</evidence>